<dbReference type="EMBL" id="LO017727">
    <property type="protein sequence ID" value="CRH07493.1"/>
    <property type="molecule type" value="Genomic_DNA"/>
</dbReference>
<dbReference type="HAMAP" id="MF_00445">
    <property type="entry name" value="NDH1_NuoN_1"/>
    <property type="match status" value="1"/>
</dbReference>
<evidence type="ECO:0000256" key="3">
    <source>
        <dbReference type="ARBA" id="ARBA00022989"/>
    </source>
</evidence>
<feature type="transmembrane region" description="Helical" evidence="5">
    <location>
        <begin position="240"/>
        <end position="261"/>
    </location>
</feature>
<dbReference type="PANTHER" id="PTHR22773">
    <property type="entry name" value="NADH DEHYDROGENASE"/>
    <property type="match status" value="1"/>
</dbReference>
<dbReference type="GO" id="GO:0050136">
    <property type="term" value="F:NADH dehydrogenase (quinone) (non-electrogenic) activity"/>
    <property type="evidence" value="ECO:0007669"/>
    <property type="project" value="UniProtKB-UniRule"/>
</dbReference>
<keyword evidence="5" id="KW-0874">Quinone</keyword>
<evidence type="ECO:0000259" key="7">
    <source>
        <dbReference type="Pfam" id="PF00361"/>
    </source>
</evidence>
<keyword evidence="4 5" id="KW-0472">Membrane</keyword>
<evidence type="ECO:0000256" key="5">
    <source>
        <dbReference type="HAMAP-Rule" id="MF_00445"/>
    </source>
</evidence>
<comment type="similarity">
    <text evidence="5">Belongs to the complex I subunit 2 family.</text>
</comment>
<evidence type="ECO:0000256" key="1">
    <source>
        <dbReference type="ARBA" id="ARBA00004127"/>
    </source>
</evidence>
<dbReference type="NCBIfam" id="NF004440">
    <property type="entry name" value="PRK05777.1-3"/>
    <property type="match status" value="1"/>
</dbReference>
<feature type="transmembrane region" description="Helical" evidence="5">
    <location>
        <begin position="299"/>
        <end position="317"/>
    </location>
</feature>
<feature type="transmembrane region" description="Helical" evidence="5">
    <location>
        <begin position="368"/>
        <end position="390"/>
    </location>
</feature>
<keyword evidence="5" id="KW-0830">Ubiquinone</keyword>
<comment type="subcellular location">
    <subcellularLocation>
        <location evidence="5">Cell membrane</location>
        <topology evidence="5">Multi-pass membrane protein</topology>
    </subcellularLocation>
    <subcellularLocation>
        <location evidence="1">Endomembrane system</location>
        <topology evidence="1">Multi-pass membrane protein</topology>
    </subcellularLocation>
    <subcellularLocation>
        <location evidence="6">Membrane</location>
        <topology evidence="6">Multi-pass membrane protein</topology>
    </subcellularLocation>
</comment>
<feature type="transmembrane region" description="Helical" evidence="5">
    <location>
        <begin position="323"/>
        <end position="347"/>
    </location>
</feature>
<feature type="domain" description="NADH:quinone oxidoreductase/Mrp antiporter transmembrane" evidence="7">
    <location>
        <begin position="124"/>
        <end position="418"/>
    </location>
</feature>
<keyword evidence="8" id="KW-0560">Oxidoreductase</keyword>
<dbReference type="PRINTS" id="PR01434">
    <property type="entry name" value="NADHDHGNASE5"/>
</dbReference>
<feature type="transmembrane region" description="Helical" evidence="5">
    <location>
        <begin position="159"/>
        <end position="183"/>
    </location>
</feature>
<feature type="transmembrane region" description="Helical" evidence="5">
    <location>
        <begin position="40"/>
        <end position="57"/>
    </location>
</feature>
<dbReference type="GO" id="GO:0048038">
    <property type="term" value="F:quinone binding"/>
    <property type="evidence" value="ECO:0007669"/>
    <property type="project" value="UniProtKB-KW"/>
</dbReference>
<keyword evidence="2 5" id="KW-0812">Transmembrane</keyword>
<feature type="transmembrane region" description="Helical" evidence="5">
    <location>
        <begin position="77"/>
        <end position="97"/>
    </location>
</feature>
<feature type="transmembrane region" description="Helical" evidence="5">
    <location>
        <begin position="402"/>
        <end position="423"/>
    </location>
</feature>
<feature type="transmembrane region" description="Helical" evidence="5">
    <location>
        <begin position="104"/>
        <end position="122"/>
    </location>
</feature>
<comment type="catalytic activity">
    <reaction evidence="5">
        <text>a quinone + NADH + 5 H(+)(in) = a quinol + NAD(+) + 4 H(+)(out)</text>
        <dbReference type="Rhea" id="RHEA:57888"/>
        <dbReference type="ChEBI" id="CHEBI:15378"/>
        <dbReference type="ChEBI" id="CHEBI:24646"/>
        <dbReference type="ChEBI" id="CHEBI:57540"/>
        <dbReference type="ChEBI" id="CHEBI:57945"/>
        <dbReference type="ChEBI" id="CHEBI:132124"/>
    </reaction>
</comment>
<evidence type="ECO:0000313" key="8">
    <source>
        <dbReference type="EMBL" id="CRH07493.1"/>
    </source>
</evidence>
<keyword evidence="3 5" id="KW-1133">Transmembrane helix</keyword>
<feature type="transmembrane region" description="Helical" evidence="5">
    <location>
        <begin position="444"/>
        <end position="463"/>
    </location>
</feature>
<keyword evidence="5" id="KW-1278">Translocase</keyword>
<dbReference type="InterPro" id="IPR010096">
    <property type="entry name" value="NADH-Q_OxRdtase_suN/2"/>
</dbReference>
<comment type="function">
    <text evidence="5">NDH-1 shuttles electrons from NADH, via FMN and iron-sulfur (Fe-S) centers, to quinones in the respiratory chain. The immediate electron acceptor for the enzyme in this species is believed to be ubiquinone. Couples the redox reaction to proton translocation (for every two electrons transferred, four hydrogen ions are translocated across the cytoplasmic membrane), and thus conserves the redox energy in a proton gradient.</text>
</comment>
<dbReference type="Pfam" id="PF00361">
    <property type="entry name" value="Proton_antipo_M"/>
    <property type="match status" value="1"/>
</dbReference>
<name>A0A1S7LM49_MAGMO</name>
<dbReference type="GO" id="GO:0005886">
    <property type="term" value="C:plasma membrane"/>
    <property type="evidence" value="ECO:0007669"/>
    <property type="project" value="UniProtKB-SubCell"/>
</dbReference>
<keyword evidence="5" id="KW-1003">Cell membrane</keyword>
<evidence type="ECO:0000256" key="6">
    <source>
        <dbReference type="RuleBase" id="RU000320"/>
    </source>
</evidence>
<organism evidence="8">
    <name type="scientific">Magnetococcus massalia (strain MO-1)</name>
    <dbReference type="NCBI Taxonomy" id="451514"/>
    <lineage>
        <taxon>Bacteria</taxon>
        <taxon>Pseudomonadati</taxon>
        <taxon>Pseudomonadota</taxon>
        <taxon>Magnetococcia</taxon>
        <taxon>Magnetococcales</taxon>
        <taxon>Magnetococcaceae</taxon>
        <taxon>Magnetococcus</taxon>
    </lineage>
</organism>
<gene>
    <name evidence="5 8" type="primary">nuoN</name>
    <name evidence="8" type="ORF">MAGMO_3356</name>
</gene>
<dbReference type="GO" id="GO:0042773">
    <property type="term" value="P:ATP synthesis coupled electron transport"/>
    <property type="evidence" value="ECO:0007669"/>
    <property type="project" value="InterPro"/>
</dbReference>
<keyword evidence="5" id="KW-0520">NAD</keyword>
<sequence length="480" mass="51181">MPDINLALMLPEITIALVAMGLLLASAWWEGTAGVRRIRVIAAAGLILAMLMTMLSVGSEDTTTFGGMFVNDSFASYMKVMLYFATLLPLVISWEYLEKSSVGNGEYFVLSLFAALGGMLMISSGDFIVLYLGIELMSLSVYVLAAYKRDNPASNEAGLKYFILGSMASGILLYGISLIYGVTGGTSFANVNEYLTHAGHLPTAMGVGVVMVLAGLAFKIAAAPFHMWAPDVYEGAPTSVTAFMAAMPKIAAFGALFRVLGDALGPMQDLWSPVLQLLAVLSMGVGAFAALGQVNIKRLLAYSSIGHVGFALIGLATGTEMGFQAVVVYLTIYVFMTVGTFALILAVNKEGIGDQIDDYKGLAQKRPGLAFLMAVFMFSMAGIPPLAGFIGKLQIFMAAVSSEMYTVAIIGVLLSAISAYYYLRIIKTMFFDDAEREFDMEMSMITRSVLGLSSILILAWGIMPGSLLAWASGSIQGFLG</sequence>
<dbReference type="GO" id="GO:0012505">
    <property type="term" value="C:endomembrane system"/>
    <property type="evidence" value="ECO:0007669"/>
    <property type="project" value="UniProtKB-SubCell"/>
</dbReference>
<accession>A0A1S7LM49</accession>
<evidence type="ECO:0000256" key="2">
    <source>
        <dbReference type="ARBA" id="ARBA00022692"/>
    </source>
</evidence>
<dbReference type="InterPro" id="IPR001750">
    <property type="entry name" value="ND/Mrp_TM"/>
</dbReference>
<evidence type="ECO:0000256" key="4">
    <source>
        <dbReference type="ARBA" id="ARBA00023136"/>
    </source>
</evidence>
<comment type="subunit">
    <text evidence="5">NDH-1 is composed of 14 different subunits. Subunits NuoA, H, J, K, L, M, N constitute the membrane sector of the complex.</text>
</comment>
<dbReference type="NCBIfam" id="TIGR01770">
    <property type="entry name" value="NDH_I_N"/>
    <property type="match status" value="1"/>
</dbReference>
<feature type="transmembrane region" description="Helical" evidence="5">
    <location>
        <begin position="203"/>
        <end position="228"/>
    </location>
</feature>
<feature type="transmembrane region" description="Helical" evidence="5">
    <location>
        <begin position="6"/>
        <end position="28"/>
    </location>
</feature>
<keyword evidence="5" id="KW-0813">Transport</keyword>
<dbReference type="EC" id="7.1.1.-" evidence="5"/>
<proteinExistence type="inferred from homology"/>
<dbReference type="AlphaFoldDB" id="A0A1S7LM49"/>
<dbReference type="GO" id="GO:0008137">
    <property type="term" value="F:NADH dehydrogenase (ubiquinone) activity"/>
    <property type="evidence" value="ECO:0007669"/>
    <property type="project" value="InterPro"/>
</dbReference>
<feature type="transmembrane region" description="Helical" evidence="5">
    <location>
        <begin position="273"/>
        <end position="292"/>
    </location>
</feature>
<protein>
    <recommendedName>
        <fullName evidence="5">NADH-quinone oxidoreductase subunit N</fullName>
        <ecNumber evidence="5">7.1.1.-</ecNumber>
    </recommendedName>
    <alternativeName>
        <fullName evidence="5">NADH dehydrogenase I subunit N</fullName>
    </alternativeName>
    <alternativeName>
        <fullName evidence="5">NDH-1 subunit N</fullName>
    </alternativeName>
</protein>
<feature type="transmembrane region" description="Helical" evidence="5">
    <location>
        <begin position="128"/>
        <end position="147"/>
    </location>
</feature>
<reference evidence="8" key="1">
    <citation type="submission" date="2015-04" db="EMBL/GenBank/DDBJ databases">
        <authorList>
            <person name="Syromyatnikov M.Y."/>
            <person name="Popov V.N."/>
        </authorList>
    </citation>
    <scope>NUCLEOTIDE SEQUENCE</scope>
    <source>
        <strain evidence="8">MO-1</strain>
    </source>
</reference>